<organism evidence="15 16">
    <name type="scientific">Alkalimarinus alittae</name>
    <dbReference type="NCBI Taxonomy" id="2961619"/>
    <lineage>
        <taxon>Bacteria</taxon>
        <taxon>Pseudomonadati</taxon>
        <taxon>Pseudomonadota</taxon>
        <taxon>Gammaproteobacteria</taxon>
        <taxon>Alteromonadales</taxon>
        <taxon>Alteromonadaceae</taxon>
        <taxon>Alkalimarinus</taxon>
    </lineage>
</organism>
<evidence type="ECO:0000259" key="13">
    <source>
        <dbReference type="Pfam" id="PF02875"/>
    </source>
</evidence>
<evidence type="ECO:0000256" key="9">
    <source>
        <dbReference type="ARBA" id="ARBA00023316"/>
    </source>
</evidence>
<dbReference type="InterPro" id="IPR005863">
    <property type="entry name" value="UDP-N-AcMur_synth"/>
</dbReference>
<dbReference type="InterPro" id="IPR036615">
    <property type="entry name" value="Mur_ligase_C_dom_sf"/>
</dbReference>
<evidence type="ECO:0000259" key="14">
    <source>
        <dbReference type="Pfam" id="PF08245"/>
    </source>
</evidence>
<keyword evidence="1 10" id="KW-0963">Cytoplasm</keyword>
<feature type="domain" description="Mur ligase central" evidence="14">
    <location>
        <begin position="106"/>
        <end position="294"/>
    </location>
</feature>
<evidence type="ECO:0000256" key="2">
    <source>
        <dbReference type="ARBA" id="ARBA00022598"/>
    </source>
</evidence>
<dbReference type="InterPro" id="IPR035911">
    <property type="entry name" value="MurE/MurF_N"/>
</dbReference>
<dbReference type="InterPro" id="IPR051046">
    <property type="entry name" value="MurCDEF_CellWall_CoF430Synth"/>
</dbReference>
<dbReference type="Gene3D" id="3.90.190.20">
    <property type="entry name" value="Mur ligase, C-terminal domain"/>
    <property type="match status" value="1"/>
</dbReference>
<dbReference type="Proteomes" id="UP001163739">
    <property type="component" value="Chromosome"/>
</dbReference>
<sequence length="454" mass="48259">MINDCSLATLASITSGDAFGEDCVFRSVSTDTRSIQAGDLFVALQGPNFDGNQYVISAKEQGAVAALVDTYQDVDIPQVQVTDTLKALGVLASYNRQLFSGRIAAITGSSGKTSVKEMLAELLSEQGNTLATKGNLNNHIGAPLTLLRISEEHKFAVVELGASGVGEINYTASLAKPDVSILTNAGNAHLEGFGSYENIVQAKSEIISALDEDGVAILNADDPAFEQWKKIAGFRKTCAFSLNANAGADVWAESIDLRPNGSSFELCWSEGRVSISLPLPGEHNIANALAASSAANVLGVSWQAIKKILSELKSIKGRLELATSEQGYTVINDTYNANPSSTRAALDVLVSSNGFRVAVLGDMAELGEDAADMHHEIGLYAKDAGVDALYAFGQYAKDTVKGFGSKAQEFNSKQDLIDVLKKEIREDATYLVKGSRSSAMETIVEEMLKQKVVA</sequence>
<dbReference type="NCBIfam" id="TIGR01143">
    <property type="entry name" value="murF"/>
    <property type="match status" value="1"/>
</dbReference>
<keyword evidence="7 10" id="KW-0573">Peptidoglycan synthesis</keyword>
<feature type="domain" description="Mur ligase N-terminal catalytic" evidence="12">
    <location>
        <begin position="27"/>
        <end position="91"/>
    </location>
</feature>
<dbReference type="GO" id="GO:0016874">
    <property type="term" value="F:ligase activity"/>
    <property type="evidence" value="ECO:0007669"/>
    <property type="project" value="UniProtKB-KW"/>
</dbReference>
<evidence type="ECO:0000256" key="10">
    <source>
        <dbReference type="HAMAP-Rule" id="MF_02019"/>
    </source>
</evidence>
<dbReference type="EC" id="6.3.2.10" evidence="10 11"/>
<dbReference type="HAMAP" id="MF_02019">
    <property type="entry name" value="MurF"/>
    <property type="match status" value="1"/>
</dbReference>
<keyword evidence="3 10" id="KW-0132">Cell division</keyword>
<evidence type="ECO:0000256" key="11">
    <source>
        <dbReference type="RuleBase" id="RU004136"/>
    </source>
</evidence>
<evidence type="ECO:0000256" key="5">
    <source>
        <dbReference type="ARBA" id="ARBA00022840"/>
    </source>
</evidence>
<keyword evidence="8 10" id="KW-0131">Cell cycle</keyword>
<evidence type="ECO:0000256" key="1">
    <source>
        <dbReference type="ARBA" id="ARBA00022490"/>
    </source>
</evidence>
<dbReference type="InterPro" id="IPR004101">
    <property type="entry name" value="Mur_ligase_C"/>
</dbReference>
<protein>
    <recommendedName>
        <fullName evidence="10 11">UDP-N-acetylmuramoyl-tripeptide--D-alanyl-D-alanine ligase</fullName>
        <ecNumber evidence="10 11">6.3.2.10</ecNumber>
    </recommendedName>
    <alternativeName>
        <fullName evidence="10">D-alanyl-D-alanine-adding enzyme</fullName>
    </alternativeName>
</protein>
<evidence type="ECO:0000313" key="16">
    <source>
        <dbReference type="Proteomes" id="UP001163739"/>
    </source>
</evidence>
<comment type="similarity">
    <text evidence="10">Belongs to the MurCDEF family. MurF subfamily.</text>
</comment>
<keyword evidence="5 10" id="KW-0067">ATP-binding</keyword>
<dbReference type="PANTHER" id="PTHR43024">
    <property type="entry name" value="UDP-N-ACETYLMURAMOYL-TRIPEPTIDE--D-ALANYL-D-ALANINE LIGASE"/>
    <property type="match status" value="1"/>
</dbReference>
<evidence type="ECO:0000259" key="12">
    <source>
        <dbReference type="Pfam" id="PF01225"/>
    </source>
</evidence>
<dbReference type="Gene3D" id="3.40.1190.10">
    <property type="entry name" value="Mur-like, catalytic domain"/>
    <property type="match status" value="1"/>
</dbReference>
<evidence type="ECO:0000256" key="3">
    <source>
        <dbReference type="ARBA" id="ARBA00022618"/>
    </source>
</evidence>
<dbReference type="SUPFAM" id="SSF63418">
    <property type="entry name" value="MurE/MurF N-terminal domain"/>
    <property type="match status" value="1"/>
</dbReference>
<dbReference type="Pfam" id="PF01225">
    <property type="entry name" value="Mur_ligase"/>
    <property type="match status" value="1"/>
</dbReference>
<keyword evidence="2 10" id="KW-0436">Ligase</keyword>
<dbReference type="RefSeq" id="WP_265047052.1">
    <property type="nucleotide sequence ID" value="NZ_CP100390.1"/>
</dbReference>
<dbReference type="PANTHER" id="PTHR43024:SF1">
    <property type="entry name" value="UDP-N-ACETYLMURAMOYL-TRIPEPTIDE--D-ALANYL-D-ALANINE LIGASE"/>
    <property type="match status" value="1"/>
</dbReference>
<feature type="domain" description="Mur ligase C-terminal" evidence="13">
    <location>
        <begin position="317"/>
        <end position="436"/>
    </location>
</feature>
<comment type="function">
    <text evidence="10 11">Involved in cell wall formation. Catalyzes the final step in the synthesis of UDP-N-acetylmuramoyl-pentapeptide, the precursor of murein.</text>
</comment>
<accession>A0ABY6N0E5</accession>
<comment type="pathway">
    <text evidence="10 11">Cell wall biogenesis; peptidoglycan biosynthesis.</text>
</comment>
<evidence type="ECO:0000256" key="6">
    <source>
        <dbReference type="ARBA" id="ARBA00022960"/>
    </source>
</evidence>
<keyword evidence="16" id="KW-1185">Reference proteome</keyword>
<evidence type="ECO:0000256" key="7">
    <source>
        <dbReference type="ARBA" id="ARBA00022984"/>
    </source>
</evidence>
<dbReference type="SUPFAM" id="SSF53244">
    <property type="entry name" value="MurD-like peptide ligases, peptide-binding domain"/>
    <property type="match status" value="1"/>
</dbReference>
<name>A0ABY6N0E5_9ALTE</name>
<gene>
    <name evidence="10" type="primary">murF</name>
    <name evidence="15" type="ORF">NKI27_16060</name>
</gene>
<keyword evidence="4 10" id="KW-0547">Nucleotide-binding</keyword>
<evidence type="ECO:0000256" key="4">
    <source>
        <dbReference type="ARBA" id="ARBA00022741"/>
    </source>
</evidence>
<proteinExistence type="inferred from homology"/>
<evidence type="ECO:0000256" key="8">
    <source>
        <dbReference type="ARBA" id="ARBA00023306"/>
    </source>
</evidence>
<dbReference type="InterPro" id="IPR036565">
    <property type="entry name" value="Mur-like_cat_sf"/>
</dbReference>
<comment type="subcellular location">
    <subcellularLocation>
        <location evidence="10 11">Cytoplasm</location>
    </subcellularLocation>
</comment>
<reference evidence="15" key="1">
    <citation type="submission" date="2022-06" db="EMBL/GenBank/DDBJ databases">
        <title>Alkalimarinus sp. nov., isolated from gut of a Alitta virens.</title>
        <authorList>
            <person name="Yang A.I."/>
            <person name="Shin N.-R."/>
        </authorList>
    </citation>
    <scope>NUCLEOTIDE SEQUENCE</scope>
    <source>
        <strain evidence="15">A2M4</strain>
    </source>
</reference>
<dbReference type="EMBL" id="CP100390">
    <property type="protein sequence ID" value="UZE95563.1"/>
    <property type="molecule type" value="Genomic_DNA"/>
</dbReference>
<evidence type="ECO:0000313" key="15">
    <source>
        <dbReference type="EMBL" id="UZE95563.1"/>
    </source>
</evidence>
<dbReference type="Pfam" id="PF02875">
    <property type="entry name" value="Mur_ligase_C"/>
    <property type="match status" value="1"/>
</dbReference>
<dbReference type="InterPro" id="IPR013221">
    <property type="entry name" value="Mur_ligase_cen"/>
</dbReference>
<keyword evidence="6 10" id="KW-0133">Cell shape</keyword>
<dbReference type="SUPFAM" id="SSF53623">
    <property type="entry name" value="MurD-like peptide ligases, catalytic domain"/>
    <property type="match status" value="1"/>
</dbReference>
<feature type="binding site" evidence="10">
    <location>
        <begin position="108"/>
        <end position="114"/>
    </location>
    <ligand>
        <name>ATP</name>
        <dbReference type="ChEBI" id="CHEBI:30616"/>
    </ligand>
</feature>
<keyword evidence="9 10" id="KW-0961">Cell wall biogenesis/degradation</keyword>
<dbReference type="Gene3D" id="3.40.1390.10">
    <property type="entry name" value="MurE/MurF, N-terminal domain"/>
    <property type="match status" value="1"/>
</dbReference>
<comment type="catalytic activity">
    <reaction evidence="10 11">
        <text>D-alanyl-D-alanine + UDP-N-acetyl-alpha-D-muramoyl-L-alanyl-gamma-D-glutamyl-meso-2,6-diaminopimelate + ATP = UDP-N-acetyl-alpha-D-muramoyl-L-alanyl-gamma-D-glutamyl-meso-2,6-diaminopimeloyl-D-alanyl-D-alanine + ADP + phosphate + H(+)</text>
        <dbReference type="Rhea" id="RHEA:28374"/>
        <dbReference type="ChEBI" id="CHEBI:15378"/>
        <dbReference type="ChEBI" id="CHEBI:30616"/>
        <dbReference type="ChEBI" id="CHEBI:43474"/>
        <dbReference type="ChEBI" id="CHEBI:57822"/>
        <dbReference type="ChEBI" id="CHEBI:61386"/>
        <dbReference type="ChEBI" id="CHEBI:83905"/>
        <dbReference type="ChEBI" id="CHEBI:456216"/>
        <dbReference type="EC" id="6.3.2.10"/>
    </reaction>
</comment>
<dbReference type="Pfam" id="PF08245">
    <property type="entry name" value="Mur_ligase_M"/>
    <property type="match status" value="1"/>
</dbReference>
<dbReference type="InterPro" id="IPR000713">
    <property type="entry name" value="Mur_ligase_N"/>
</dbReference>